<gene>
    <name evidence="4 7" type="primary">kynU</name>
    <name evidence="7" type="ORF">HMH01_11760</name>
</gene>
<comment type="catalytic activity">
    <reaction evidence="4 6">
        <text>L-kynurenine + H2O = anthranilate + L-alanine + H(+)</text>
        <dbReference type="Rhea" id="RHEA:16813"/>
        <dbReference type="ChEBI" id="CHEBI:15377"/>
        <dbReference type="ChEBI" id="CHEBI:15378"/>
        <dbReference type="ChEBI" id="CHEBI:16567"/>
        <dbReference type="ChEBI" id="CHEBI:57959"/>
        <dbReference type="ChEBI" id="CHEBI:57972"/>
        <dbReference type="EC" id="3.7.1.3"/>
    </reaction>
</comment>
<dbReference type="GO" id="GO:0019805">
    <property type="term" value="P:quinolinate biosynthetic process"/>
    <property type="evidence" value="ECO:0007669"/>
    <property type="project" value="UniProtKB-UniRule"/>
</dbReference>
<dbReference type="Pfam" id="PF22580">
    <property type="entry name" value="KYNU_C"/>
    <property type="match status" value="1"/>
</dbReference>
<evidence type="ECO:0000313" key="7">
    <source>
        <dbReference type="EMBL" id="NNU81111.1"/>
    </source>
</evidence>
<feature type="binding site" evidence="4">
    <location>
        <position position="86"/>
    </location>
    <ligand>
        <name>pyridoxal 5'-phosphate</name>
        <dbReference type="ChEBI" id="CHEBI:597326"/>
    </ligand>
</feature>
<feature type="binding site" evidence="4">
    <location>
        <position position="157"/>
    </location>
    <ligand>
        <name>pyridoxal 5'-phosphate</name>
        <dbReference type="ChEBI" id="CHEBI:597326"/>
    </ligand>
</feature>
<dbReference type="GO" id="GO:0030170">
    <property type="term" value="F:pyridoxal phosphate binding"/>
    <property type="evidence" value="ECO:0007669"/>
    <property type="project" value="UniProtKB-UniRule"/>
</dbReference>
<evidence type="ECO:0000256" key="2">
    <source>
        <dbReference type="ARBA" id="ARBA00022801"/>
    </source>
</evidence>
<organism evidence="7 8">
    <name type="scientific">Halovulum dunhuangense</name>
    <dbReference type="NCBI Taxonomy" id="1505036"/>
    <lineage>
        <taxon>Bacteria</taxon>
        <taxon>Pseudomonadati</taxon>
        <taxon>Pseudomonadota</taxon>
        <taxon>Alphaproteobacteria</taxon>
        <taxon>Rhodobacterales</taxon>
        <taxon>Paracoccaceae</taxon>
        <taxon>Halovulum</taxon>
    </lineage>
</organism>
<dbReference type="PANTHER" id="PTHR14084:SF0">
    <property type="entry name" value="KYNURENINASE"/>
    <property type="match status" value="1"/>
</dbReference>
<dbReference type="Proteomes" id="UP000572377">
    <property type="component" value="Unassembled WGS sequence"/>
</dbReference>
<feature type="binding site" evidence="4">
    <location>
        <position position="87"/>
    </location>
    <ligand>
        <name>pyridoxal 5'-phosphate</name>
        <dbReference type="ChEBI" id="CHEBI:597326"/>
    </ligand>
</feature>
<feature type="binding site" evidence="4">
    <location>
        <position position="267"/>
    </location>
    <ligand>
        <name>pyridoxal 5'-phosphate</name>
        <dbReference type="ChEBI" id="CHEBI:597326"/>
    </ligand>
</feature>
<comment type="pathway">
    <text evidence="4 6">Cofactor biosynthesis; NAD(+) biosynthesis; quinolinate from L-kynurenine: step 2/3.</text>
</comment>
<dbReference type="GO" id="GO:0009435">
    <property type="term" value="P:NAD+ biosynthetic process"/>
    <property type="evidence" value="ECO:0007669"/>
    <property type="project" value="UniProtKB-UniRule"/>
</dbReference>
<dbReference type="UniPathway" id="UPA00334">
    <property type="reaction ID" value="UER00455"/>
</dbReference>
<comment type="function">
    <text evidence="4 6">Catalyzes the cleavage of L-kynurenine (L-Kyn) and L-3-hydroxykynurenine (L-3OHKyn) into anthranilic acid (AA) and 3-hydroxyanthranilic acid (3-OHAA), respectively.</text>
</comment>
<dbReference type="InterPro" id="IPR010111">
    <property type="entry name" value="Kynureninase"/>
</dbReference>
<feature type="binding site" evidence="4">
    <location>
        <position position="189"/>
    </location>
    <ligand>
        <name>pyridoxal 5'-phosphate</name>
        <dbReference type="ChEBI" id="CHEBI:597326"/>
    </ligand>
</feature>
<comment type="pathway">
    <text evidence="4 6">Amino-acid degradation; L-kynurenine degradation; L-alanine and anthranilate from L-kynurenine: step 1/1.</text>
</comment>
<dbReference type="GO" id="GO:0019441">
    <property type="term" value="P:L-tryptophan catabolic process to kynurenine"/>
    <property type="evidence" value="ECO:0007669"/>
    <property type="project" value="TreeGrafter"/>
</dbReference>
<evidence type="ECO:0000256" key="3">
    <source>
        <dbReference type="ARBA" id="ARBA00022898"/>
    </source>
</evidence>
<dbReference type="InterPro" id="IPR015422">
    <property type="entry name" value="PyrdxlP-dep_Trfase_small"/>
</dbReference>
<dbReference type="Gene3D" id="3.40.640.10">
    <property type="entry name" value="Type I PLP-dependent aspartate aminotransferase-like (Major domain)"/>
    <property type="match status" value="1"/>
</dbReference>
<dbReference type="InterPro" id="IPR015424">
    <property type="entry name" value="PyrdxlP-dep_Trfase"/>
</dbReference>
<feature type="binding site" evidence="4">
    <location>
        <begin position="115"/>
        <end position="118"/>
    </location>
    <ligand>
        <name>pyridoxal 5'-phosphate</name>
        <dbReference type="ChEBI" id="CHEBI:597326"/>
    </ligand>
</feature>
<evidence type="ECO:0000313" key="8">
    <source>
        <dbReference type="Proteomes" id="UP000572377"/>
    </source>
</evidence>
<dbReference type="RefSeq" id="WP_171325775.1">
    <property type="nucleotide sequence ID" value="NZ_JABFBC010000002.1"/>
</dbReference>
<comment type="caution">
    <text evidence="7">The sequence shown here is derived from an EMBL/GenBank/DDBJ whole genome shotgun (WGS) entry which is preliminary data.</text>
</comment>
<reference evidence="7 8" key="1">
    <citation type="submission" date="2020-05" db="EMBL/GenBank/DDBJ databases">
        <title>Gimesia benthica sp. nov., a novel planctomycete isolated from a deep-sea water sample of the Northwest Indian Ocean.</title>
        <authorList>
            <person name="Wang J."/>
            <person name="Ruan C."/>
            <person name="Song L."/>
            <person name="Zhu Y."/>
            <person name="Li A."/>
            <person name="Zheng X."/>
            <person name="Wang L."/>
            <person name="Lu Z."/>
            <person name="Huang Y."/>
            <person name="Du W."/>
            <person name="Zhou Y."/>
            <person name="Huang L."/>
            <person name="Dai X."/>
        </authorList>
    </citation>
    <scope>NUCLEOTIDE SEQUENCE [LARGE SCALE GENOMIC DNA]</scope>
    <source>
        <strain evidence="7 8">YYQ-30</strain>
    </source>
</reference>
<evidence type="ECO:0000256" key="4">
    <source>
        <dbReference type="HAMAP-Rule" id="MF_01970"/>
    </source>
</evidence>
<dbReference type="Gene3D" id="3.90.1150.10">
    <property type="entry name" value="Aspartate Aminotransferase, domain 1"/>
    <property type="match status" value="1"/>
</dbReference>
<evidence type="ECO:0000256" key="5">
    <source>
        <dbReference type="NCBIfam" id="TIGR01814"/>
    </source>
</evidence>
<dbReference type="UniPathway" id="UPA00253">
    <property type="reaction ID" value="UER00329"/>
</dbReference>
<keyword evidence="2 4" id="KW-0378">Hydrolase</keyword>
<comment type="similarity">
    <text evidence="4 6">Belongs to the kynureninase family.</text>
</comment>
<dbReference type="SUPFAM" id="SSF53383">
    <property type="entry name" value="PLP-dependent transferases"/>
    <property type="match status" value="1"/>
</dbReference>
<comment type="subunit">
    <text evidence="4 6">Homodimer.</text>
</comment>
<keyword evidence="8" id="KW-1185">Reference proteome</keyword>
<keyword evidence="1 4" id="KW-0662">Pyridine nucleotide biosynthesis</keyword>
<comment type="cofactor">
    <cofactor evidence="4 6">
        <name>pyridoxal 5'-phosphate</name>
        <dbReference type="ChEBI" id="CHEBI:597326"/>
    </cofactor>
</comment>
<dbReference type="HAMAP" id="MF_01970">
    <property type="entry name" value="Kynureninase"/>
    <property type="match status" value="1"/>
</dbReference>
<dbReference type="AlphaFoldDB" id="A0A849L4N6"/>
<feature type="binding site" evidence="4">
    <location>
        <position position="241"/>
    </location>
    <ligand>
        <name>pyridoxal 5'-phosphate</name>
        <dbReference type="ChEBI" id="CHEBI:597326"/>
    </ligand>
</feature>
<feature type="binding site" evidence="4">
    <location>
        <position position="211"/>
    </location>
    <ligand>
        <name>pyridoxal 5'-phosphate</name>
        <dbReference type="ChEBI" id="CHEBI:597326"/>
    </ligand>
</feature>
<dbReference type="NCBIfam" id="TIGR01814">
    <property type="entry name" value="kynureninase"/>
    <property type="match status" value="1"/>
</dbReference>
<dbReference type="GO" id="GO:0097053">
    <property type="term" value="P:L-kynurenine catabolic process"/>
    <property type="evidence" value="ECO:0007669"/>
    <property type="project" value="UniProtKB-UniRule"/>
</dbReference>
<accession>A0A849L4N6</accession>
<dbReference type="PIRSF" id="PIRSF038800">
    <property type="entry name" value="KYNU"/>
    <property type="match status" value="1"/>
</dbReference>
<dbReference type="PANTHER" id="PTHR14084">
    <property type="entry name" value="KYNURENINASE"/>
    <property type="match status" value="1"/>
</dbReference>
<proteinExistence type="inferred from homology"/>
<evidence type="ECO:0000256" key="1">
    <source>
        <dbReference type="ARBA" id="ARBA00022642"/>
    </source>
</evidence>
<protein>
    <recommendedName>
        <fullName evidence="4 5">Kynureninase</fullName>
        <ecNumber evidence="4 5">3.7.1.3</ecNumber>
    </recommendedName>
    <alternativeName>
        <fullName evidence="4">L-kynurenine hydrolase</fullName>
    </alternativeName>
</protein>
<dbReference type="FunFam" id="3.40.640.10:FF:000107">
    <property type="entry name" value="Kynureninase"/>
    <property type="match status" value="1"/>
</dbReference>
<dbReference type="GO" id="GO:0005737">
    <property type="term" value="C:cytoplasm"/>
    <property type="evidence" value="ECO:0007669"/>
    <property type="project" value="UniProtKB-UniRule"/>
</dbReference>
<comment type="catalytic activity">
    <reaction evidence="6">
        <text>3-hydroxy-L-kynurenine + H2O = 3-hydroxyanthranilate + L-alanine + H(+)</text>
        <dbReference type="Rhea" id="RHEA:25143"/>
        <dbReference type="ChEBI" id="CHEBI:15377"/>
        <dbReference type="ChEBI" id="CHEBI:15378"/>
        <dbReference type="ChEBI" id="CHEBI:36559"/>
        <dbReference type="ChEBI" id="CHEBI:57972"/>
        <dbReference type="ChEBI" id="CHEBI:58125"/>
        <dbReference type="EC" id="3.7.1.3"/>
    </reaction>
</comment>
<feature type="modified residue" description="N6-(pyridoxal phosphate)lysine" evidence="4">
    <location>
        <position position="212"/>
    </location>
</feature>
<dbReference type="EMBL" id="JABFBC010000002">
    <property type="protein sequence ID" value="NNU81111.1"/>
    <property type="molecule type" value="Genomic_DNA"/>
</dbReference>
<dbReference type="InterPro" id="IPR015421">
    <property type="entry name" value="PyrdxlP-dep_Trfase_major"/>
</dbReference>
<name>A0A849L4N6_9RHOB</name>
<keyword evidence="3 4" id="KW-0663">Pyridoxal phosphate</keyword>
<evidence type="ECO:0000256" key="6">
    <source>
        <dbReference type="PIRNR" id="PIRNR038800"/>
    </source>
</evidence>
<feature type="binding site" evidence="4">
    <location>
        <position position="186"/>
    </location>
    <ligand>
        <name>pyridoxal 5'-phosphate</name>
        <dbReference type="ChEBI" id="CHEBI:597326"/>
    </ligand>
</feature>
<dbReference type="EC" id="3.7.1.3" evidence="4 5"/>
<sequence length="399" mass="42677">MHTDFTQTRTLFDLPEGVIYLDGNSLGPLPRGAADRVARVMTEEWGQLLIRGWNSAGWMDLPARVGDRVGRLIGAEPGSVTMGDTLSVKVYQALASALDLADEGRRVVLSDTGNFPSDLYIAEGLLGSLGRGLELRTVAPEAVEDALSDEIAVLMLTEVDYRTGRLHDMARLTEKAHALGIVTVWDLAHSAGAIPVDLRGAGADFAVGCTYKYLNGGPGSPAFIYVAPRHADRARPALSGWLGHDAPFAFERHYRPAAGVSRMRVGTPPILALAALDAAMDAWEGVAMADIRAESQRLTQRMIALVAEACPGLALASPADPAARGSQVSFRHPEGYAVMQALIARGVIGDFRAPDMIRFGVAPLYVTQADIDRAVAILAEILDTGAWDRPEFRARAAVT</sequence>
<dbReference type="GO" id="GO:0043420">
    <property type="term" value="P:anthranilate metabolic process"/>
    <property type="evidence" value="ECO:0007669"/>
    <property type="project" value="TreeGrafter"/>
</dbReference>
<dbReference type="GO" id="GO:0030429">
    <property type="term" value="F:kynureninase activity"/>
    <property type="evidence" value="ECO:0007669"/>
    <property type="project" value="UniProtKB-UniRule"/>
</dbReference>